<gene>
    <name evidence="1" type="ORF">K443DRAFT_683753</name>
</gene>
<dbReference type="EMBL" id="KN838793">
    <property type="protein sequence ID" value="KIJ94448.1"/>
    <property type="molecule type" value="Genomic_DNA"/>
</dbReference>
<reference evidence="2" key="2">
    <citation type="submission" date="2015-01" db="EMBL/GenBank/DDBJ databases">
        <title>Evolutionary Origins and Diversification of the Mycorrhizal Mutualists.</title>
        <authorList>
            <consortium name="DOE Joint Genome Institute"/>
            <consortium name="Mycorrhizal Genomics Consortium"/>
            <person name="Kohler A."/>
            <person name="Kuo A."/>
            <person name="Nagy L.G."/>
            <person name="Floudas D."/>
            <person name="Copeland A."/>
            <person name="Barry K.W."/>
            <person name="Cichocki N."/>
            <person name="Veneault-Fourrey C."/>
            <person name="LaButti K."/>
            <person name="Lindquist E.A."/>
            <person name="Lipzen A."/>
            <person name="Lundell T."/>
            <person name="Morin E."/>
            <person name="Murat C."/>
            <person name="Riley R."/>
            <person name="Ohm R."/>
            <person name="Sun H."/>
            <person name="Tunlid A."/>
            <person name="Henrissat B."/>
            <person name="Grigoriev I.V."/>
            <person name="Hibbett D.S."/>
            <person name="Martin F."/>
        </authorList>
    </citation>
    <scope>NUCLEOTIDE SEQUENCE [LARGE SCALE GENOMIC DNA]</scope>
    <source>
        <strain evidence="2">LaAM-08-1</strain>
    </source>
</reference>
<dbReference type="Proteomes" id="UP000054477">
    <property type="component" value="Unassembled WGS sequence"/>
</dbReference>
<evidence type="ECO:0000313" key="2">
    <source>
        <dbReference type="Proteomes" id="UP000054477"/>
    </source>
</evidence>
<organism evidence="1 2">
    <name type="scientific">Laccaria amethystina LaAM-08-1</name>
    <dbReference type="NCBI Taxonomy" id="1095629"/>
    <lineage>
        <taxon>Eukaryota</taxon>
        <taxon>Fungi</taxon>
        <taxon>Dikarya</taxon>
        <taxon>Basidiomycota</taxon>
        <taxon>Agaricomycotina</taxon>
        <taxon>Agaricomycetes</taxon>
        <taxon>Agaricomycetidae</taxon>
        <taxon>Agaricales</taxon>
        <taxon>Agaricineae</taxon>
        <taxon>Hydnangiaceae</taxon>
        <taxon>Laccaria</taxon>
    </lineage>
</organism>
<protein>
    <submittedName>
        <fullName evidence="1">Unplaced genomic scaffold K443scaffold_258, whole genome shotgun sequence</fullName>
    </submittedName>
</protein>
<proteinExistence type="predicted"/>
<accession>A0A0C9WZQ5</accession>
<sequence length="58" mass="6364">MNNLFPSVCGVLLHARLSFASTRGRSPDAVRIGTVALSFIYPGHSQATESRDNKQLYL</sequence>
<reference evidence="1 2" key="1">
    <citation type="submission" date="2014-04" db="EMBL/GenBank/DDBJ databases">
        <authorList>
            <consortium name="DOE Joint Genome Institute"/>
            <person name="Kuo A."/>
            <person name="Kohler A."/>
            <person name="Nagy L.G."/>
            <person name="Floudas D."/>
            <person name="Copeland A."/>
            <person name="Barry K.W."/>
            <person name="Cichocki N."/>
            <person name="Veneault-Fourrey C."/>
            <person name="LaButti K."/>
            <person name="Lindquist E.A."/>
            <person name="Lipzen A."/>
            <person name="Lundell T."/>
            <person name="Morin E."/>
            <person name="Murat C."/>
            <person name="Sun H."/>
            <person name="Tunlid A."/>
            <person name="Henrissat B."/>
            <person name="Grigoriev I.V."/>
            <person name="Hibbett D.S."/>
            <person name="Martin F."/>
            <person name="Nordberg H.P."/>
            <person name="Cantor M.N."/>
            <person name="Hua S.X."/>
        </authorList>
    </citation>
    <scope>NUCLEOTIDE SEQUENCE [LARGE SCALE GENOMIC DNA]</scope>
    <source>
        <strain evidence="1 2">LaAM-08-1</strain>
    </source>
</reference>
<dbReference type="HOGENOM" id="CLU_2979438_0_0_1"/>
<evidence type="ECO:0000313" key="1">
    <source>
        <dbReference type="EMBL" id="KIJ94448.1"/>
    </source>
</evidence>
<keyword evidence="2" id="KW-1185">Reference proteome</keyword>
<name>A0A0C9WZQ5_9AGAR</name>
<dbReference type="AlphaFoldDB" id="A0A0C9WZQ5"/>